<dbReference type="AlphaFoldDB" id="A0A9D4S9Q3"/>
<dbReference type="GO" id="GO:0050385">
    <property type="term" value="F:ureidoglycolate lyase activity"/>
    <property type="evidence" value="ECO:0007669"/>
    <property type="project" value="UniProtKB-EC"/>
</dbReference>
<keyword evidence="2" id="KW-0659">Purine metabolism</keyword>
<name>A0A9D4S9Q3_DREPO</name>
<dbReference type="SUPFAM" id="SSF51182">
    <property type="entry name" value="RmlC-like cupins"/>
    <property type="match status" value="1"/>
</dbReference>
<comment type="caution">
    <text evidence="5">The sequence shown here is derived from an EMBL/GenBank/DDBJ whole genome shotgun (WGS) entry which is preliminary data.</text>
</comment>
<evidence type="ECO:0000256" key="2">
    <source>
        <dbReference type="ARBA" id="ARBA00022631"/>
    </source>
</evidence>
<dbReference type="GO" id="GO:0006144">
    <property type="term" value="P:purine nucleobase metabolic process"/>
    <property type="evidence" value="ECO:0007669"/>
    <property type="project" value="UniProtKB-KW"/>
</dbReference>
<sequence>MITKYPDVTPFRIMSGYADHSDALDPKYGDPFPVPIVMATEETLKGYGTIVTNFDETKVEITPWPVKGWRPLFPGTGDRGGEISGEFLYKWTGEYCTALNKAVDGDYVTGRLPGNVSPNNRSHVLVREANYHPDGGQVFFPTKKEPFVALLALPGDDIKLEDFVAFYFDGSFGFQIHADIWHQPLYPVSDEAVFLGKQGAVHACVVVDTAKEFGKYLLVPLTPPEK</sequence>
<reference evidence="5" key="1">
    <citation type="journal article" date="2019" name="bioRxiv">
        <title>The Genome of the Zebra Mussel, Dreissena polymorpha: A Resource for Invasive Species Research.</title>
        <authorList>
            <person name="McCartney M.A."/>
            <person name="Auch B."/>
            <person name="Kono T."/>
            <person name="Mallez S."/>
            <person name="Zhang Y."/>
            <person name="Obille A."/>
            <person name="Becker A."/>
            <person name="Abrahante J.E."/>
            <person name="Garbe J."/>
            <person name="Badalamenti J.P."/>
            <person name="Herman A."/>
            <person name="Mangelson H."/>
            <person name="Liachko I."/>
            <person name="Sullivan S."/>
            <person name="Sone E.D."/>
            <person name="Koren S."/>
            <person name="Silverstein K.A.T."/>
            <person name="Beckman K.B."/>
            <person name="Gohl D.M."/>
        </authorList>
    </citation>
    <scope>NUCLEOTIDE SEQUENCE</scope>
    <source>
        <strain evidence="5">Duluth1</strain>
        <tissue evidence="5">Whole animal</tissue>
    </source>
</reference>
<evidence type="ECO:0000313" key="5">
    <source>
        <dbReference type="EMBL" id="KAH3896971.1"/>
    </source>
</evidence>
<dbReference type="Proteomes" id="UP000828390">
    <property type="component" value="Unassembled WGS sequence"/>
</dbReference>
<dbReference type="OrthoDB" id="10258141at2759"/>
<dbReference type="GO" id="GO:0004848">
    <property type="term" value="F:ureidoglycolate hydrolase activity"/>
    <property type="evidence" value="ECO:0007669"/>
    <property type="project" value="InterPro"/>
</dbReference>
<evidence type="ECO:0000256" key="1">
    <source>
        <dbReference type="ARBA" id="ARBA00011738"/>
    </source>
</evidence>
<dbReference type="Gene3D" id="2.60.120.480">
    <property type="entry name" value="Ureidoglycolate hydrolase"/>
    <property type="match status" value="1"/>
</dbReference>
<keyword evidence="3" id="KW-0456">Lyase</keyword>
<organism evidence="5 6">
    <name type="scientific">Dreissena polymorpha</name>
    <name type="common">Zebra mussel</name>
    <name type="synonym">Mytilus polymorpha</name>
    <dbReference type="NCBI Taxonomy" id="45954"/>
    <lineage>
        <taxon>Eukaryota</taxon>
        <taxon>Metazoa</taxon>
        <taxon>Spiralia</taxon>
        <taxon>Lophotrochozoa</taxon>
        <taxon>Mollusca</taxon>
        <taxon>Bivalvia</taxon>
        <taxon>Autobranchia</taxon>
        <taxon>Heteroconchia</taxon>
        <taxon>Euheterodonta</taxon>
        <taxon>Imparidentia</taxon>
        <taxon>Neoheterodontei</taxon>
        <taxon>Myida</taxon>
        <taxon>Dreissenoidea</taxon>
        <taxon>Dreissenidae</taxon>
        <taxon>Dreissena</taxon>
    </lineage>
</organism>
<dbReference type="Pfam" id="PF04115">
    <property type="entry name" value="Ureidogly_lyase"/>
    <property type="match status" value="1"/>
</dbReference>
<dbReference type="InterPro" id="IPR011051">
    <property type="entry name" value="RmlC_Cupin_sf"/>
</dbReference>
<evidence type="ECO:0000256" key="4">
    <source>
        <dbReference type="ARBA" id="ARBA00047684"/>
    </source>
</evidence>
<comment type="catalytic activity">
    <reaction evidence="4">
        <text>(S)-ureidoglycolate = urea + glyoxylate</text>
        <dbReference type="Rhea" id="RHEA:11304"/>
        <dbReference type="ChEBI" id="CHEBI:16199"/>
        <dbReference type="ChEBI" id="CHEBI:36655"/>
        <dbReference type="ChEBI" id="CHEBI:57296"/>
        <dbReference type="EC" id="4.3.2.3"/>
    </reaction>
</comment>
<keyword evidence="6" id="KW-1185">Reference proteome</keyword>
<comment type="subunit">
    <text evidence="1">Homodimer.</text>
</comment>
<dbReference type="EMBL" id="JAIWYP010000001">
    <property type="protein sequence ID" value="KAH3896971.1"/>
    <property type="molecule type" value="Genomic_DNA"/>
</dbReference>
<reference evidence="5" key="2">
    <citation type="submission" date="2020-11" db="EMBL/GenBank/DDBJ databases">
        <authorList>
            <person name="McCartney M.A."/>
            <person name="Auch B."/>
            <person name="Kono T."/>
            <person name="Mallez S."/>
            <person name="Becker A."/>
            <person name="Gohl D.M."/>
            <person name="Silverstein K.A.T."/>
            <person name="Koren S."/>
            <person name="Bechman K.B."/>
            <person name="Herman A."/>
            <person name="Abrahante J.E."/>
            <person name="Garbe J."/>
        </authorList>
    </citation>
    <scope>NUCLEOTIDE SEQUENCE</scope>
    <source>
        <strain evidence="5">Duluth1</strain>
        <tissue evidence="5">Whole animal</tissue>
    </source>
</reference>
<proteinExistence type="predicted"/>
<gene>
    <name evidence="5" type="ORF">DPMN_021155</name>
</gene>
<evidence type="ECO:0008006" key="7">
    <source>
        <dbReference type="Google" id="ProtNLM"/>
    </source>
</evidence>
<protein>
    <recommendedName>
        <fullName evidence="7">Ureidoglycolate hydrolase</fullName>
    </recommendedName>
</protein>
<dbReference type="InterPro" id="IPR024060">
    <property type="entry name" value="Ureidoglycolate_lyase_dom_sf"/>
</dbReference>
<dbReference type="InterPro" id="IPR007247">
    <property type="entry name" value="Ureidogly_lyase"/>
</dbReference>
<evidence type="ECO:0000313" key="6">
    <source>
        <dbReference type="Proteomes" id="UP000828390"/>
    </source>
</evidence>
<dbReference type="GO" id="GO:0000256">
    <property type="term" value="P:allantoin catabolic process"/>
    <property type="evidence" value="ECO:0007669"/>
    <property type="project" value="InterPro"/>
</dbReference>
<accession>A0A9D4S9Q3</accession>
<evidence type="ECO:0000256" key="3">
    <source>
        <dbReference type="ARBA" id="ARBA00023239"/>
    </source>
</evidence>